<feature type="region of interest" description="Disordered" evidence="1">
    <location>
        <begin position="1"/>
        <end position="20"/>
    </location>
</feature>
<dbReference type="InterPro" id="IPR011145">
    <property type="entry name" value="Scavenger_mRNA_decap_enz_N"/>
</dbReference>
<dbReference type="GO" id="GO:0016787">
    <property type="term" value="F:hydrolase activity"/>
    <property type="evidence" value="ECO:0007669"/>
    <property type="project" value="InterPro"/>
</dbReference>
<protein>
    <submittedName>
        <fullName evidence="2">Unnamed protein product</fullName>
    </submittedName>
</protein>
<accession>A0A9W6TBD1</accession>
<feature type="compositionally biased region" description="Basic and acidic residues" evidence="1">
    <location>
        <begin position="11"/>
        <end position="20"/>
    </location>
</feature>
<gene>
    <name evidence="2" type="ORF">Plil01_000040600</name>
</gene>
<name>A0A9W6TBD1_9STRA</name>
<dbReference type="EMBL" id="BSXW01000010">
    <property type="protein sequence ID" value="GMF09507.1"/>
    <property type="molecule type" value="Genomic_DNA"/>
</dbReference>
<sequence>MKLKLSISVSRPDHSEKNHLRDSSFERILNMLLQLALLGNFKSDNHKKPAVLIIQTAAMDSGALNQLLTGLSLHEILVNDIYSTFQGDVSRDVKPYKVRGARCGKDMAADGSANCVLLWGVNSTDVGELDLPGHRASCPKAHRPELSHGGGDEGGVPIDHKTLNR</sequence>
<evidence type="ECO:0000313" key="3">
    <source>
        <dbReference type="Proteomes" id="UP001165083"/>
    </source>
</evidence>
<dbReference type="Proteomes" id="UP001165083">
    <property type="component" value="Unassembled WGS sequence"/>
</dbReference>
<dbReference type="SUPFAM" id="SSF102860">
    <property type="entry name" value="mRNA decapping enzyme DcpS N-terminal domain"/>
    <property type="match status" value="1"/>
</dbReference>
<dbReference type="GO" id="GO:0000290">
    <property type="term" value="P:deadenylation-dependent decapping of nuclear-transcribed mRNA"/>
    <property type="evidence" value="ECO:0007669"/>
    <property type="project" value="InterPro"/>
</dbReference>
<keyword evidence="3" id="KW-1185">Reference proteome</keyword>
<evidence type="ECO:0000313" key="2">
    <source>
        <dbReference type="EMBL" id="GMF09507.1"/>
    </source>
</evidence>
<dbReference type="Gene3D" id="3.30.200.40">
    <property type="entry name" value="Scavenger mRNA decapping enzyme, N-terminal domain"/>
    <property type="match status" value="1"/>
</dbReference>
<comment type="caution">
    <text evidence="2">The sequence shown here is derived from an EMBL/GenBank/DDBJ whole genome shotgun (WGS) entry which is preliminary data.</text>
</comment>
<reference evidence="2" key="1">
    <citation type="submission" date="2023-04" db="EMBL/GenBank/DDBJ databases">
        <title>Phytophthora lilii NBRC 32176.</title>
        <authorList>
            <person name="Ichikawa N."/>
            <person name="Sato H."/>
            <person name="Tonouchi N."/>
        </authorList>
    </citation>
    <scope>NUCLEOTIDE SEQUENCE</scope>
    <source>
        <strain evidence="2">NBRC 32176</strain>
    </source>
</reference>
<proteinExistence type="predicted"/>
<organism evidence="2 3">
    <name type="scientific">Phytophthora lilii</name>
    <dbReference type="NCBI Taxonomy" id="2077276"/>
    <lineage>
        <taxon>Eukaryota</taxon>
        <taxon>Sar</taxon>
        <taxon>Stramenopiles</taxon>
        <taxon>Oomycota</taxon>
        <taxon>Peronosporomycetes</taxon>
        <taxon>Peronosporales</taxon>
        <taxon>Peronosporaceae</taxon>
        <taxon>Phytophthora</taxon>
    </lineage>
</organism>
<dbReference type="OrthoDB" id="10264956at2759"/>
<dbReference type="AlphaFoldDB" id="A0A9W6TBD1"/>
<feature type="region of interest" description="Disordered" evidence="1">
    <location>
        <begin position="140"/>
        <end position="165"/>
    </location>
</feature>
<evidence type="ECO:0000256" key="1">
    <source>
        <dbReference type="SAM" id="MobiDB-lite"/>
    </source>
</evidence>